<gene>
    <name evidence="1" type="ORF">SDC9_50142</name>
</gene>
<evidence type="ECO:0000313" key="1">
    <source>
        <dbReference type="EMBL" id="MPM03875.1"/>
    </source>
</evidence>
<dbReference type="PROSITE" id="PS51257">
    <property type="entry name" value="PROKAR_LIPOPROTEIN"/>
    <property type="match status" value="1"/>
</dbReference>
<evidence type="ECO:0008006" key="2">
    <source>
        <dbReference type="Google" id="ProtNLM"/>
    </source>
</evidence>
<protein>
    <recommendedName>
        <fullName evidence="2">DUF4843 domain-containing protein</fullName>
    </recommendedName>
</protein>
<name>A0A644WJ10_9ZZZZ</name>
<accession>A0A644WJ10</accession>
<sequence>MKKILLLAIGILFLASACEPERTIYKLGDGVEASFPSTIVKYMMVASDNNKFQVEMWRGNTKNAASIPVTITGTAGKFTPSKQAFDFAAGENKSIITFTYDDITKFGGEAYNIKLTITNDADVSKGGNKAITVTAQRKLTFQTIGTGTFTSEFFEESWPQVVQKAAEANYYRLPDCYYKNYPIEFTLDNGKIGFAKQPMGYNHSSYGMVSWDPRYLADCEVNGKELLFVVAFVVDAGSFGGYYEILDMP</sequence>
<proteinExistence type="predicted"/>
<reference evidence="1" key="1">
    <citation type="submission" date="2019-08" db="EMBL/GenBank/DDBJ databases">
        <authorList>
            <person name="Kucharzyk K."/>
            <person name="Murdoch R.W."/>
            <person name="Higgins S."/>
            <person name="Loffler F."/>
        </authorList>
    </citation>
    <scope>NUCLEOTIDE SEQUENCE</scope>
</reference>
<comment type="caution">
    <text evidence="1">The sequence shown here is derived from an EMBL/GenBank/DDBJ whole genome shotgun (WGS) entry which is preliminary data.</text>
</comment>
<dbReference type="EMBL" id="VSSQ01000989">
    <property type="protein sequence ID" value="MPM03875.1"/>
    <property type="molecule type" value="Genomic_DNA"/>
</dbReference>
<organism evidence="1">
    <name type="scientific">bioreactor metagenome</name>
    <dbReference type="NCBI Taxonomy" id="1076179"/>
    <lineage>
        <taxon>unclassified sequences</taxon>
        <taxon>metagenomes</taxon>
        <taxon>ecological metagenomes</taxon>
    </lineage>
</organism>
<dbReference type="AlphaFoldDB" id="A0A644WJ10"/>